<accession>L1J397</accession>
<name>L1J397_GUITC</name>
<evidence type="ECO:0000313" key="5">
    <source>
        <dbReference type="Proteomes" id="UP000011087"/>
    </source>
</evidence>
<sequence>MIKSMLSFSLLLLLSSCLSRPMSSQSDNSDLLSSRGNLEHSRPADQRVAPLPRFLALPPRLVDVAQALCSVAAYRDPPVCLGSQGLRAADLGSSSSRAWVGDWQRRQTPNFGSHVASKVQSDRFPELRKSRVTGLGELDAALTTAIGRRFEVPGHHGVRLSESPESRCRILAYLGSHGIRGAALQAAGRPAAQGPVTDGTFLLFATNLLKPLFFQYLEILNSFQAPKLRPHGLFRFFDKVIEVLHALLRDSTGEVVMGLALLQFLRLEFQLKLRICQQVVTCKVVGQGNI</sequence>
<proteinExistence type="predicted"/>
<dbReference type="PROSITE" id="PS51257">
    <property type="entry name" value="PROKAR_LIPOPROTEIN"/>
    <property type="match status" value="1"/>
</dbReference>
<dbReference type="PaxDb" id="55529-EKX42986"/>
<dbReference type="AlphaFoldDB" id="L1J397"/>
<evidence type="ECO:0000256" key="2">
    <source>
        <dbReference type="SAM" id="SignalP"/>
    </source>
</evidence>
<dbReference type="EnsemblProtists" id="EKX42986">
    <property type="protein sequence ID" value="EKX42986"/>
    <property type="gene ID" value="GUITHDRAFT_140839"/>
</dbReference>
<reference evidence="3 5" key="1">
    <citation type="journal article" date="2012" name="Nature">
        <title>Algal genomes reveal evolutionary mosaicism and the fate of nucleomorphs.</title>
        <authorList>
            <consortium name="DOE Joint Genome Institute"/>
            <person name="Curtis B.A."/>
            <person name="Tanifuji G."/>
            <person name="Burki F."/>
            <person name="Gruber A."/>
            <person name="Irimia M."/>
            <person name="Maruyama S."/>
            <person name="Arias M.C."/>
            <person name="Ball S.G."/>
            <person name="Gile G.H."/>
            <person name="Hirakawa Y."/>
            <person name="Hopkins J.F."/>
            <person name="Kuo A."/>
            <person name="Rensing S.A."/>
            <person name="Schmutz J."/>
            <person name="Symeonidi A."/>
            <person name="Elias M."/>
            <person name="Eveleigh R.J."/>
            <person name="Herman E.K."/>
            <person name="Klute M.J."/>
            <person name="Nakayama T."/>
            <person name="Obornik M."/>
            <person name="Reyes-Prieto A."/>
            <person name="Armbrust E.V."/>
            <person name="Aves S.J."/>
            <person name="Beiko R.G."/>
            <person name="Coutinho P."/>
            <person name="Dacks J.B."/>
            <person name="Durnford D.G."/>
            <person name="Fast N.M."/>
            <person name="Green B.R."/>
            <person name="Grisdale C.J."/>
            <person name="Hempel F."/>
            <person name="Henrissat B."/>
            <person name="Hoppner M.P."/>
            <person name="Ishida K."/>
            <person name="Kim E."/>
            <person name="Koreny L."/>
            <person name="Kroth P.G."/>
            <person name="Liu Y."/>
            <person name="Malik S.B."/>
            <person name="Maier U.G."/>
            <person name="McRose D."/>
            <person name="Mock T."/>
            <person name="Neilson J.A."/>
            <person name="Onodera N.T."/>
            <person name="Poole A.M."/>
            <person name="Pritham E.J."/>
            <person name="Richards T.A."/>
            <person name="Rocap G."/>
            <person name="Roy S.W."/>
            <person name="Sarai C."/>
            <person name="Schaack S."/>
            <person name="Shirato S."/>
            <person name="Slamovits C.H."/>
            <person name="Spencer D.F."/>
            <person name="Suzuki S."/>
            <person name="Worden A.Z."/>
            <person name="Zauner S."/>
            <person name="Barry K."/>
            <person name="Bell C."/>
            <person name="Bharti A.K."/>
            <person name="Crow J.A."/>
            <person name="Grimwood J."/>
            <person name="Kramer R."/>
            <person name="Lindquist E."/>
            <person name="Lucas S."/>
            <person name="Salamov A."/>
            <person name="McFadden G.I."/>
            <person name="Lane C.E."/>
            <person name="Keeling P.J."/>
            <person name="Gray M.W."/>
            <person name="Grigoriev I.V."/>
            <person name="Archibald J.M."/>
        </authorList>
    </citation>
    <scope>NUCLEOTIDE SEQUENCE</scope>
    <source>
        <strain evidence="3 5">CCMP2712</strain>
    </source>
</reference>
<dbReference type="Proteomes" id="UP000011087">
    <property type="component" value="Unassembled WGS sequence"/>
</dbReference>
<evidence type="ECO:0000256" key="1">
    <source>
        <dbReference type="SAM" id="MobiDB-lite"/>
    </source>
</evidence>
<feature type="region of interest" description="Disordered" evidence="1">
    <location>
        <begin position="20"/>
        <end position="43"/>
    </location>
</feature>
<dbReference type="HOGENOM" id="CLU_961214_0_0_1"/>
<reference evidence="5" key="2">
    <citation type="submission" date="2012-11" db="EMBL/GenBank/DDBJ databases">
        <authorList>
            <person name="Kuo A."/>
            <person name="Curtis B.A."/>
            <person name="Tanifuji G."/>
            <person name="Burki F."/>
            <person name="Gruber A."/>
            <person name="Irimia M."/>
            <person name="Maruyama S."/>
            <person name="Arias M.C."/>
            <person name="Ball S.G."/>
            <person name="Gile G.H."/>
            <person name="Hirakawa Y."/>
            <person name="Hopkins J.F."/>
            <person name="Rensing S.A."/>
            <person name="Schmutz J."/>
            <person name="Symeonidi A."/>
            <person name="Elias M."/>
            <person name="Eveleigh R.J."/>
            <person name="Herman E.K."/>
            <person name="Klute M.J."/>
            <person name="Nakayama T."/>
            <person name="Obornik M."/>
            <person name="Reyes-Prieto A."/>
            <person name="Armbrust E.V."/>
            <person name="Aves S.J."/>
            <person name="Beiko R.G."/>
            <person name="Coutinho P."/>
            <person name="Dacks J.B."/>
            <person name="Durnford D.G."/>
            <person name="Fast N.M."/>
            <person name="Green B.R."/>
            <person name="Grisdale C."/>
            <person name="Hempe F."/>
            <person name="Henrissat B."/>
            <person name="Hoppner M.P."/>
            <person name="Ishida K.-I."/>
            <person name="Kim E."/>
            <person name="Koreny L."/>
            <person name="Kroth P.G."/>
            <person name="Liu Y."/>
            <person name="Malik S.-B."/>
            <person name="Maier U.G."/>
            <person name="McRose D."/>
            <person name="Mock T."/>
            <person name="Neilson J.A."/>
            <person name="Onodera N.T."/>
            <person name="Poole A.M."/>
            <person name="Pritham E.J."/>
            <person name="Richards T.A."/>
            <person name="Rocap G."/>
            <person name="Roy S.W."/>
            <person name="Sarai C."/>
            <person name="Schaack S."/>
            <person name="Shirato S."/>
            <person name="Slamovits C.H."/>
            <person name="Spencer D.F."/>
            <person name="Suzuki S."/>
            <person name="Worden A.Z."/>
            <person name="Zauner S."/>
            <person name="Barry K."/>
            <person name="Bell C."/>
            <person name="Bharti A.K."/>
            <person name="Crow J.A."/>
            <person name="Grimwood J."/>
            <person name="Kramer R."/>
            <person name="Lindquist E."/>
            <person name="Lucas S."/>
            <person name="Salamov A."/>
            <person name="McFadden G.I."/>
            <person name="Lane C.E."/>
            <person name="Keeling P.J."/>
            <person name="Gray M.W."/>
            <person name="Grigoriev I.V."/>
            <person name="Archibald J.M."/>
        </authorList>
    </citation>
    <scope>NUCLEOTIDE SEQUENCE</scope>
    <source>
        <strain evidence="5">CCMP2712</strain>
    </source>
</reference>
<evidence type="ECO:0000313" key="4">
    <source>
        <dbReference type="EnsemblProtists" id="EKX42986"/>
    </source>
</evidence>
<dbReference type="GeneID" id="17299637"/>
<dbReference type="RefSeq" id="XP_005829966.1">
    <property type="nucleotide sequence ID" value="XM_005829909.1"/>
</dbReference>
<keyword evidence="2" id="KW-0732">Signal</keyword>
<feature type="compositionally biased region" description="Low complexity" evidence="1">
    <location>
        <begin position="20"/>
        <end position="34"/>
    </location>
</feature>
<dbReference type="KEGG" id="gtt:GUITHDRAFT_140839"/>
<dbReference type="EMBL" id="JH993013">
    <property type="protein sequence ID" value="EKX42986.1"/>
    <property type="molecule type" value="Genomic_DNA"/>
</dbReference>
<reference evidence="4" key="3">
    <citation type="submission" date="2015-06" db="UniProtKB">
        <authorList>
            <consortium name="EnsemblProtists"/>
        </authorList>
    </citation>
    <scope>IDENTIFICATION</scope>
</reference>
<evidence type="ECO:0000313" key="3">
    <source>
        <dbReference type="EMBL" id="EKX42986.1"/>
    </source>
</evidence>
<feature type="chain" id="PRO_5008770800" evidence="2">
    <location>
        <begin position="20"/>
        <end position="290"/>
    </location>
</feature>
<gene>
    <name evidence="3" type="ORF">GUITHDRAFT_140839</name>
</gene>
<keyword evidence="5" id="KW-1185">Reference proteome</keyword>
<organism evidence="3">
    <name type="scientific">Guillardia theta (strain CCMP2712)</name>
    <name type="common">Cryptophyte</name>
    <dbReference type="NCBI Taxonomy" id="905079"/>
    <lineage>
        <taxon>Eukaryota</taxon>
        <taxon>Cryptophyceae</taxon>
        <taxon>Pyrenomonadales</taxon>
        <taxon>Geminigeraceae</taxon>
        <taxon>Guillardia</taxon>
    </lineage>
</organism>
<feature type="signal peptide" evidence="2">
    <location>
        <begin position="1"/>
        <end position="19"/>
    </location>
</feature>
<protein>
    <submittedName>
        <fullName evidence="3 4">Uncharacterized protein</fullName>
    </submittedName>
</protein>